<accession>A0ABS3MW67</accession>
<feature type="domain" description="Mur ligase C-terminal" evidence="4">
    <location>
        <begin position="321"/>
        <end position="442"/>
    </location>
</feature>
<sequence length="458" mass="51820">MKHLRLVSILPILNGEIINGQENPLIKSVAKGKRYPITNHSIYFHMKKEKIQIPSDVDGCVLVVSNLSFVKSIKDEGITIVYVQNVKTAYYKFISYYRSLFSLPIIGVTGTCGKTTTKEMIACILSKDLNVVKTRLSENGLSRNLKYLMQIDNKTDVAVIEMGVDSPDNMLYTAHYFMPEIGVITNIGVDHLEGFHEHDKYIEEKAKMLIALQNKGVLVLNADDEYTKRINLNDFKGKIVYVSLKKDTMFTASNIRYGKKGMRFNLKYNGTVYPCFVPGFGEHNVYNAMYAIAVCMELNISIIEAIERLKSFKHVRRHTQFKKGINESVIIDDTWSTNPTSIKAAFDVLQHASKANKKIVVLGDIEELGQSYVNEYIKVADLVINSKVDFFVTIGEKSKVMSDRAIELGMDTNKVFHAYDQQAAFDILQATSDRDTCILVKTSMNLSYSGLIKRLTQF</sequence>
<name>A0ABS3MW67_9BACI</name>
<evidence type="ECO:0000313" key="7">
    <source>
        <dbReference type="Proteomes" id="UP000663981"/>
    </source>
</evidence>
<dbReference type="EMBL" id="JAGDEL010000001">
    <property type="protein sequence ID" value="MBO1510271.1"/>
    <property type="molecule type" value="Genomic_DNA"/>
</dbReference>
<evidence type="ECO:0000313" key="6">
    <source>
        <dbReference type="EMBL" id="MBO1510271.1"/>
    </source>
</evidence>
<organism evidence="6 7">
    <name type="scientific">Metabacillus bambusae</name>
    <dbReference type="NCBI Taxonomy" id="2795218"/>
    <lineage>
        <taxon>Bacteria</taxon>
        <taxon>Bacillati</taxon>
        <taxon>Bacillota</taxon>
        <taxon>Bacilli</taxon>
        <taxon>Bacillales</taxon>
        <taxon>Bacillaceae</taxon>
        <taxon>Metabacillus</taxon>
    </lineage>
</organism>
<dbReference type="InterPro" id="IPR036615">
    <property type="entry name" value="Mur_ligase_C_dom_sf"/>
</dbReference>
<dbReference type="Gene3D" id="3.90.190.20">
    <property type="entry name" value="Mur ligase, C-terminal domain"/>
    <property type="match status" value="1"/>
</dbReference>
<proteinExistence type="predicted"/>
<keyword evidence="1 6" id="KW-0436">Ligase</keyword>
<evidence type="ECO:0000259" key="5">
    <source>
        <dbReference type="Pfam" id="PF08245"/>
    </source>
</evidence>
<reference evidence="6 7" key="1">
    <citation type="submission" date="2021-03" db="EMBL/GenBank/DDBJ databases">
        <title>Whole genome sequence of Metabacillus bambusae BG109.</title>
        <authorList>
            <person name="Jeong J.W."/>
        </authorList>
    </citation>
    <scope>NUCLEOTIDE SEQUENCE [LARGE SCALE GENOMIC DNA]</scope>
    <source>
        <strain evidence="6 7">BG109</strain>
    </source>
</reference>
<evidence type="ECO:0000256" key="3">
    <source>
        <dbReference type="ARBA" id="ARBA00022840"/>
    </source>
</evidence>
<dbReference type="InterPro" id="IPR051046">
    <property type="entry name" value="MurCDEF_CellWall_CoF430Synth"/>
</dbReference>
<dbReference type="PANTHER" id="PTHR43024:SF1">
    <property type="entry name" value="UDP-N-ACETYLMURAMOYL-TRIPEPTIDE--D-ALANYL-D-ALANINE LIGASE"/>
    <property type="match status" value="1"/>
</dbReference>
<dbReference type="Gene3D" id="3.40.1190.10">
    <property type="entry name" value="Mur-like, catalytic domain"/>
    <property type="match status" value="1"/>
</dbReference>
<dbReference type="Pfam" id="PF08245">
    <property type="entry name" value="Mur_ligase_M"/>
    <property type="match status" value="1"/>
</dbReference>
<keyword evidence="2" id="KW-0547">Nucleotide-binding</keyword>
<keyword evidence="7" id="KW-1185">Reference proteome</keyword>
<dbReference type="Proteomes" id="UP000663981">
    <property type="component" value="Unassembled WGS sequence"/>
</dbReference>
<keyword evidence="3" id="KW-0067">ATP-binding</keyword>
<dbReference type="SUPFAM" id="SSF53623">
    <property type="entry name" value="MurD-like peptide ligases, catalytic domain"/>
    <property type="match status" value="1"/>
</dbReference>
<dbReference type="SUPFAM" id="SSF53244">
    <property type="entry name" value="MurD-like peptide ligases, peptide-binding domain"/>
    <property type="match status" value="1"/>
</dbReference>
<dbReference type="PANTHER" id="PTHR43024">
    <property type="entry name" value="UDP-N-ACETYLMURAMOYL-TRIPEPTIDE--D-ALANYL-D-ALANINE LIGASE"/>
    <property type="match status" value="1"/>
</dbReference>
<dbReference type="RefSeq" id="WP_207974939.1">
    <property type="nucleotide sequence ID" value="NZ_JAGDEL010000001.1"/>
</dbReference>
<dbReference type="GO" id="GO:0016874">
    <property type="term" value="F:ligase activity"/>
    <property type="evidence" value="ECO:0007669"/>
    <property type="project" value="UniProtKB-KW"/>
</dbReference>
<comment type="caution">
    <text evidence="6">The sequence shown here is derived from an EMBL/GenBank/DDBJ whole genome shotgun (WGS) entry which is preliminary data.</text>
</comment>
<feature type="domain" description="Mur ligase central" evidence="5">
    <location>
        <begin position="108"/>
        <end position="295"/>
    </location>
</feature>
<dbReference type="InterPro" id="IPR036565">
    <property type="entry name" value="Mur-like_cat_sf"/>
</dbReference>
<dbReference type="Pfam" id="PF02875">
    <property type="entry name" value="Mur_ligase_C"/>
    <property type="match status" value="1"/>
</dbReference>
<evidence type="ECO:0000256" key="1">
    <source>
        <dbReference type="ARBA" id="ARBA00022598"/>
    </source>
</evidence>
<evidence type="ECO:0000259" key="4">
    <source>
        <dbReference type="Pfam" id="PF02875"/>
    </source>
</evidence>
<evidence type="ECO:0000256" key="2">
    <source>
        <dbReference type="ARBA" id="ARBA00022741"/>
    </source>
</evidence>
<dbReference type="InterPro" id="IPR013221">
    <property type="entry name" value="Mur_ligase_cen"/>
</dbReference>
<dbReference type="InterPro" id="IPR004101">
    <property type="entry name" value="Mur_ligase_C"/>
</dbReference>
<gene>
    <name evidence="6" type="ORF">I7822_01000</name>
</gene>
<protein>
    <submittedName>
        <fullName evidence="6">UDP-N-acetylmuramoyl-tripeptide--D-alanyl-D-alanine ligase</fullName>
    </submittedName>
</protein>